<name>A0AAD8LNN0_BABGI</name>
<comment type="similarity">
    <text evidence="2 3">Belongs to the small heat shock protein (HSP20) family.</text>
</comment>
<keyword evidence="1" id="KW-0346">Stress response</keyword>
<protein>
    <recommendedName>
        <fullName evidence="4">SHSP domain-containing protein</fullName>
    </recommendedName>
</protein>
<feature type="domain" description="SHSP" evidence="4">
    <location>
        <begin position="207"/>
        <end position="305"/>
    </location>
</feature>
<dbReference type="PANTHER" id="PTHR46733:SF4">
    <property type="entry name" value="HEAT SHOCK PROTEIN 21, CHLOROPLASTIC"/>
    <property type="match status" value="1"/>
</dbReference>
<evidence type="ECO:0000259" key="4">
    <source>
        <dbReference type="PROSITE" id="PS01031"/>
    </source>
</evidence>
<evidence type="ECO:0000256" key="1">
    <source>
        <dbReference type="ARBA" id="ARBA00023016"/>
    </source>
</evidence>
<keyword evidence="6" id="KW-1185">Reference proteome</keyword>
<dbReference type="InterPro" id="IPR008978">
    <property type="entry name" value="HSP20-like_chaperone"/>
</dbReference>
<dbReference type="PROSITE" id="PS01031">
    <property type="entry name" value="SHSP"/>
    <property type="match status" value="1"/>
</dbReference>
<accession>A0AAD8LNN0</accession>
<evidence type="ECO:0000313" key="5">
    <source>
        <dbReference type="EMBL" id="KAK1442401.1"/>
    </source>
</evidence>
<dbReference type="Gene3D" id="2.60.40.790">
    <property type="match status" value="1"/>
</dbReference>
<dbReference type="SUPFAM" id="SSF49764">
    <property type="entry name" value="HSP20-like chaperones"/>
    <property type="match status" value="1"/>
</dbReference>
<evidence type="ECO:0000313" key="6">
    <source>
        <dbReference type="Proteomes" id="UP001230268"/>
    </source>
</evidence>
<comment type="caution">
    <text evidence="5">The sequence shown here is derived from an EMBL/GenBank/DDBJ whole genome shotgun (WGS) entry which is preliminary data.</text>
</comment>
<dbReference type="InterPro" id="IPR044587">
    <property type="entry name" value="HSP21-like"/>
</dbReference>
<gene>
    <name evidence="5" type="ORF">BgAZ_404310</name>
</gene>
<dbReference type="AlphaFoldDB" id="A0AAD8LNN0"/>
<dbReference type="CDD" id="cd06464">
    <property type="entry name" value="ACD_sHsps-like"/>
    <property type="match status" value="1"/>
</dbReference>
<evidence type="ECO:0000256" key="3">
    <source>
        <dbReference type="RuleBase" id="RU003616"/>
    </source>
</evidence>
<sequence length="305" mass="35459">MTVYDVNKPYGRNIHIDRGGGCLPRYIIPPPLRLYNPSRIIAPSKCDVVQRFEFWNPFTSENVLRAAYGSLRRRSPVSDIGIDVRGRQVDSWPDEDVRHHEDDFNPFRWFFNESPLGGDRKRYLSKDRWFNEYDDFTDYPLRDLWSLFMPSRWTRMIPWSADDIGHDYGSFSKDVHNYRIAKNINQRSLSSHATDADNCSHLHSNNRPSWSSAAGVSRHSKDDVYRVRFRLPGVNEDDIKIRINNGVLTVDSKSNTVKRDEERDSSVSYSQAFHHSVTLPSDVLERRAKARFADGTLTVSIPYRS</sequence>
<proteinExistence type="inferred from homology"/>
<dbReference type="Proteomes" id="UP001230268">
    <property type="component" value="Unassembled WGS sequence"/>
</dbReference>
<dbReference type="GO" id="GO:0009408">
    <property type="term" value="P:response to heat"/>
    <property type="evidence" value="ECO:0007669"/>
    <property type="project" value="InterPro"/>
</dbReference>
<dbReference type="InterPro" id="IPR002068">
    <property type="entry name" value="A-crystallin/Hsp20_dom"/>
</dbReference>
<dbReference type="EMBL" id="JAVEPI010000004">
    <property type="protein sequence ID" value="KAK1442401.1"/>
    <property type="molecule type" value="Genomic_DNA"/>
</dbReference>
<dbReference type="Pfam" id="PF00011">
    <property type="entry name" value="HSP20"/>
    <property type="match status" value="1"/>
</dbReference>
<organism evidence="5 6">
    <name type="scientific">Babesia gibsoni</name>
    <dbReference type="NCBI Taxonomy" id="33632"/>
    <lineage>
        <taxon>Eukaryota</taxon>
        <taxon>Sar</taxon>
        <taxon>Alveolata</taxon>
        <taxon>Apicomplexa</taxon>
        <taxon>Aconoidasida</taxon>
        <taxon>Piroplasmida</taxon>
        <taxon>Babesiidae</taxon>
        <taxon>Babesia</taxon>
    </lineage>
</organism>
<evidence type="ECO:0000256" key="2">
    <source>
        <dbReference type="PROSITE-ProRule" id="PRU00285"/>
    </source>
</evidence>
<reference evidence="5" key="1">
    <citation type="submission" date="2023-08" db="EMBL/GenBank/DDBJ databases">
        <title>Draft sequence of the Babesia gibsoni genome.</title>
        <authorList>
            <person name="Yamagishi J.Y."/>
            <person name="Xuan X.X."/>
        </authorList>
    </citation>
    <scope>NUCLEOTIDE SEQUENCE</scope>
    <source>
        <strain evidence="5">Azabu</strain>
    </source>
</reference>
<dbReference type="PANTHER" id="PTHR46733">
    <property type="entry name" value="26.5 KDA HEAT SHOCK PROTEIN, MITOCHONDRIAL"/>
    <property type="match status" value="1"/>
</dbReference>